<evidence type="ECO:0000313" key="4">
    <source>
        <dbReference type="Proteomes" id="UP000886595"/>
    </source>
</evidence>
<evidence type="ECO:0000256" key="1">
    <source>
        <dbReference type="SAM" id="MobiDB-lite"/>
    </source>
</evidence>
<accession>A0A8X7SC13</accession>
<protein>
    <recommendedName>
        <fullName evidence="2">GCK domain-containing protein</fullName>
    </recommendedName>
</protein>
<gene>
    <name evidence="3" type="ORF">Bca52824_032202</name>
</gene>
<comment type="caution">
    <text evidence="3">The sequence shown here is derived from an EMBL/GenBank/DDBJ whole genome shotgun (WGS) entry which is preliminary data.</text>
</comment>
<feature type="region of interest" description="Disordered" evidence="1">
    <location>
        <begin position="1"/>
        <end position="21"/>
    </location>
</feature>
<dbReference type="AlphaFoldDB" id="A0A8X7SC13"/>
<keyword evidence="4" id="KW-1185">Reference proteome</keyword>
<dbReference type="SMART" id="SM01227">
    <property type="entry name" value="GCK"/>
    <property type="match status" value="1"/>
</dbReference>
<proteinExistence type="predicted"/>
<dbReference type="EMBL" id="JAAMPC010000007">
    <property type="protein sequence ID" value="KAG2303551.1"/>
    <property type="molecule type" value="Genomic_DNA"/>
</dbReference>
<dbReference type="Pfam" id="PF07802">
    <property type="entry name" value="GCK"/>
    <property type="match status" value="1"/>
</dbReference>
<feature type="compositionally biased region" description="Polar residues" evidence="1">
    <location>
        <begin position="1"/>
        <end position="20"/>
    </location>
</feature>
<reference evidence="3 4" key="1">
    <citation type="submission" date="2020-02" db="EMBL/GenBank/DDBJ databases">
        <authorList>
            <person name="Ma Q."/>
            <person name="Huang Y."/>
            <person name="Song X."/>
            <person name="Pei D."/>
        </authorList>
    </citation>
    <scope>NUCLEOTIDE SEQUENCE [LARGE SCALE GENOMIC DNA]</scope>
    <source>
        <strain evidence="3">Sxm20200214</strain>
        <tissue evidence="3">Leaf</tissue>
    </source>
</reference>
<name>A0A8X7SC13_BRACI</name>
<evidence type="ECO:0000259" key="2">
    <source>
        <dbReference type="SMART" id="SM01227"/>
    </source>
</evidence>
<sequence>MVNSNQSGSPDDQVPPSTCSPHEDVCKEVEYKLAECAINLPKVREVATRALTETFKAAAFHDVDKYINGGACKESFMSLAECPDKDKWDKQMAMLNCMENHSDYYHKFLENVDEHMEKAGRKELESIFPGREEEMPLGVHKYFMKGKGVCCKKQYKAYMDCAIEKACEEDQHGPIFTTYAKMVFRFL</sequence>
<evidence type="ECO:0000313" key="3">
    <source>
        <dbReference type="EMBL" id="KAG2303551.1"/>
    </source>
</evidence>
<dbReference type="Proteomes" id="UP000886595">
    <property type="component" value="Unassembled WGS sequence"/>
</dbReference>
<organism evidence="3 4">
    <name type="scientific">Brassica carinata</name>
    <name type="common">Ethiopian mustard</name>
    <name type="synonym">Abyssinian cabbage</name>
    <dbReference type="NCBI Taxonomy" id="52824"/>
    <lineage>
        <taxon>Eukaryota</taxon>
        <taxon>Viridiplantae</taxon>
        <taxon>Streptophyta</taxon>
        <taxon>Embryophyta</taxon>
        <taxon>Tracheophyta</taxon>
        <taxon>Spermatophyta</taxon>
        <taxon>Magnoliopsida</taxon>
        <taxon>eudicotyledons</taxon>
        <taxon>Gunneridae</taxon>
        <taxon>Pentapetalae</taxon>
        <taxon>rosids</taxon>
        <taxon>malvids</taxon>
        <taxon>Brassicales</taxon>
        <taxon>Brassicaceae</taxon>
        <taxon>Brassiceae</taxon>
        <taxon>Brassica</taxon>
    </lineage>
</organism>
<feature type="domain" description="GCK" evidence="2">
    <location>
        <begin position="61"/>
        <end position="120"/>
    </location>
</feature>
<dbReference type="InterPro" id="IPR012891">
    <property type="entry name" value="GCK_dom"/>
</dbReference>